<keyword evidence="2" id="KW-0813">Transport</keyword>
<evidence type="ECO:0000256" key="4">
    <source>
        <dbReference type="ARBA" id="ARBA00022840"/>
    </source>
</evidence>
<gene>
    <name evidence="7" type="ORF">BB31_24185</name>
</gene>
<evidence type="ECO:0000313" key="8">
    <source>
        <dbReference type="Proteomes" id="UP000256220"/>
    </source>
</evidence>
<feature type="domain" description="ABC transporter" evidence="6">
    <location>
        <begin position="6"/>
        <end position="236"/>
    </location>
</feature>
<keyword evidence="5" id="KW-0046">Antibiotic resistance</keyword>
<dbReference type="GO" id="GO:0005886">
    <property type="term" value="C:plasma membrane"/>
    <property type="evidence" value="ECO:0007669"/>
    <property type="project" value="UniProtKB-SubCell"/>
</dbReference>
<dbReference type="PROSITE" id="PS00211">
    <property type="entry name" value="ABC_TRANSPORTER_1"/>
    <property type="match status" value="1"/>
</dbReference>
<keyword evidence="8" id="KW-1185">Reference proteome</keyword>
<dbReference type="PANTHER" id="PTHR42711">
    <property type="entry name" value="ABC TRANSPORTER ATP-BINDING PROTEIN"/>
    <property type="match status" value="1"/>
</dbReference>
<dbReference type="Pfam" id="PF00005">
    <property type="entry name" value="ABC_tran"/>
    <property type="match status" value="1"/>
</dbReference>
<dbReference type="RefSeq" id="WP_034315137.1">
    <property type="nucleotide sequence ID" value="NZ_JFBM01000022.1"/>
</dbReference>
<evidence type="ECO:0000256" key="2">
    <source>
        <dbReference type="ARBA" id="ARBA00022448"/>
    </source>
</evidence>
<comment type="caution">
    <text evidence="7">The sequence shown here is derived from an EMBL/GenBank/DDBJ whole genome shotgun (WGS) entry which is preliminary data.</text>
</comment>
<dbReference type="InterPro" id="IPR027417">
    <property type="entry name" value="P-loop_NTPase"/>
</dbReference>
<protein>
    <submittedName>
        <fullName evidence="7">ABC transporter</fullName>
    </submittedName>
</protein>
<accession>A0A2P2FQ41</accession>
<name>A0A2P2FQ41_AMYLU</name>
<evidence type="ECO:0000256" key="5">
    <source>
        <dbReference type="ARBA" id="ARBA00023251"/>
    </source>
</evidence>
<evidence type="ECO:0000256" key="3">
    <source>
        <dbReference type="ARBA" id="ARBA00022741"/>
    </source>
</evidence>
<dbReference type="GO" id="GO:0016887">
    <property type="term" value="F:ATP hydrolysis activity"/>
    <property type="evidence" value="ECO:0007669"/>
    <property type="project" value="InterPro"/>
</dbReference>
<comment type="subcellular location">
    <subcellularLocation>
        <location evidence="1">Cell membrane</location>
        <topology evidence="1">Peripheral membrane protein</topology>
    </subcellularLocation>
</comment>
<dbReference type="InterPro" id="IPR050763">
    <property type="entry name" value="ABC_transporter_ATP-binding"/>
</dbReference>
<dbReference type="InterPro" id="IPR003593">
    <property type="entry name" value="AAA+_ATPase"/>
</dbReference>
<dbReference type="GO" id="GO:0046677">
    <property type="term" value="P:response to antibiotic"/>
    <property type="evidence" value="ECO:0007669"/>
    <property type="project" value="UniProtKB-KW"/>
</dbReference>
<dbReference type="SUPFAM" id="SSF52540">
    <property type="entry name" value="P-loop containing nucleoside triphosphate hydrolases"/>
    <property type="match status" value="1"/>
</dbReference>
<dbReference type="SMART" id="SM00382">
    <property type="entry name" value="AAA"/>
    <property type="match status" value="1"/>
</dbReference>
<dbReference type="AlphaFoldDB" id="A0A2P2FQ41"/>
<dbReference type="GO" id="GO:0005524">
    <property type="term" value="F:ATP binding"/>
    <property type="evidence" value="ECO:0007669"/>
    <property type="project" value="UniProtKB-KW"/>
</dbReference>
<reference evidence="7 8" key="1">
    <citation type="journal article" date="2014" name="Genome Announc.">
        <title>Draft Genome Sequence of Amycolatopsis lurida NRRL 2430, Producer of the Glycopeptide Family Antibiotic Ristocetin.</title>
        <authorList>
            <person name="Kwun M.J."/>
            <person name="Hong H.J."/>
        </authorList>
    </citation>
    <scope>NUCLEOTIDE SEQUENCE [LARGE SCALE GENOMIC DNA]</scope>
    <source>
        <strain evidence="7 8">NRRL 2430</strain>
    </source>
</reference>
<dbReference type="InterPro" id="IPR017871">
    <property type="entry name" value="ABC_transporter-like_CS"/>
</dbReference>
<dbReference type="PROSITE" id="PS50893">
    <property type="entry name" value="ABC_TRANSPORTER_2"/>
    <property type="match status" value="1"/>
</dbReference>
<dbReference type="EMBL" id="JFBM01000022">
    <property type="protein sequence ID" value="KFU78839.1"/>
    <property type="molecule type" value="Genomic_DNA"/>
</dbReference>
<sequence length="314" mass="32698">MEQAAIEVSGLAKHYGEVTALAGVSLRVCRGTVLAVLGHNGAGKTTLIDILSTRVEPDGGSAKVCGFDVVRAGHHVRRRIGVTGQFAAVDDALSGRGNLELVARLLGANRRQARARAAELLAMFGLDDAADRPARTYSGGMRRRLDLAAGLVGSPDVLFLDEPTTGLDPLSRAGLWDGVERLAAHGTTVVLTTQYLEEADRLADHVIVLGLGHVTVSGRPSELKARLGERTATLTFGTDLAARRALAAVHRLGMSCTTSASGLVLGVALSGPSDITVLVRALDAAGAPMKDLTVAEPTLDDVYLSLHRNPAGAP</sequence>
<evidence type="ECO:0000313" key="7">
    <source>
        <dbReference type="EMBL" id="KFU78839.1"/>
    </source>
</evidence>
<dbReference type="Gene3D" id="3.40.50.300">
    <property type="entry name" value="P-loop containing nucleotide triphosphate hydrolases"/>
    <property type="match status" value="1"/>
</dbReference>
<dbReference type="InterPro" id="IPR003439">
    <property type="entry name" value="ABC_transporter-like_ATP-bd"/>
</dbReference>
<dbReference type="PANTHER" id="PTHR42711:SF19">
    <property type="entry name" value="DOXORUBICIN RESISTANCE ATP-BINDING PROTEIN DRRA"/>
    <property type="match status" value="1"/>
</dbReference>
<evidence type="ECO:0000259" key="6">
    <source>
        <dbReference type="PROSITE" id="PS50893"/>
    </source>
</evidence>
<keyword evidence="3" id="KW-0547">Nucleotide-binding</keyword>
<evidence type="ECO:0000256" key="1">
    <source>
        <dbReference type="ARBA" id="ARBA00004202"/>
    </source>
</evidence>
<organism evidence="7 8">
    <name type="scientific">Amycolatopsis lurida NRRL 2430</name>
    <dbReference type="NCBI Taxonomy" id="1460371"/>
    <lineage>
        <taxon>Bacteria</taxon>
        <taxon>Bacillati</taxon>
        <taxon>Actinomycetota</taxon>
        <taxon>Actinomycetes</taxon>
        <taxon>Pseudonocardiales</taxon>
        <taxon>Pseudonocardiaceae</taxon>
        <taxon>Amycolatopsis</taxon>
    </lineage>
</organism>
<proteinExistence type="predicted"/>
<keyword evidence="4" id="KW-0067">ATP-binding</keyword>
<dbReference type="Proteomes" id="UP000256220">
    <property type="component" value="Unassembled WGS sequence"/>
</dbReference>